<dbReference type="RefSeq" id="XP_018702658.1">
    <property type="nucleotide sequence ID" value="XM_018850170.1"/>
</dbReference>
<dbReference type="Proteomes" id="UP000076744">
    <property type="component" value="Unassembled WGS sequence"/>
</dbReference>
<dbReference type="AlphaFoldDB" id="A0A167RP00"/>
<feature type="transmembrane region" description="Helical" evidence="1">
    <location>
        <begin position="120"/>
        <end position="138"/>
    </location>
</feature>
<dbReference type="EMBL" id="AZHB01000017">
    <property type="protein sequence ID" value="OAA58783.1"/>
    <property type="molecule type" value="Genomic_DNA"/>
</dbReference>
<sequence length="288" mass="31528">MAITLPKGLLADARHIRAAVGFTQNHTFLLSITAAPGECFWYTADELYRVGVQMRLYAIVPAGALACAQFAPKIRHQWTLAHRVNVYLVLLLSLTGTAGAVVIAPVAFGGGGDLCVRGQIGAIAVMFLGSLAVAWYFISRRRRRIDQHRAWMLRAWFYASHPERPFAGSIVTVKLVMSIAARIVSSGDGKGGYYAAMPCRQLESYMDATVLARKYPACASLDAWVLVKADMGARSPEQISAALSVSFGMALWMAFIVHAVGVKFYLQLTPGETKRLRELSLRRVDCSD</sequence>
<feature type="transmembrane region" description="Helical" evidence="1">
    <location>
        <begin position="241"/>
        <end position="266"/>
    </location>
</feature>
<evidence type="ECO:0000256" key="1">
    <source>
        <dbReference type="SAM" id="Phobius"/>
    </source>
</evidence>
<proteinExistence type="predicted"/>
<dbReference type="GeneID" id="30022858"/>
<keyword evidence="3" id="KW-1185">Reference proteome</keyword>
<reference evidence="2 3" key="1">
    <citation type="journal article" date="2016" name="Genome Biol. Evol.">
        <title>Divergent and convergent evolution of fungal pathogenicity.</title>
        <authorList>
            <person name="Shang Y."/>
            <person name="Xiao G."/>
            <person name="Zheng P."/>
            <person name="Cen K."/>
            <person name="Zhan S."/>
            <person name="Wang C."/>
        </authorList>
    </citation>
    <scope>NUCLEOTIDE SEQUENCE [LARGE SCALE GENOMIC DNA]</scope>
    <source>
        <strain evidence="2 3">ARSEF 2679</strain>
    </source>
</reference>
<feature type="transmembrane region" description="Helical" evidence="1">
    <location>
        <begin position="84"/>
        <end position="108"/>
    </location>
</feature>
<name>A0A167RP00_CORFA</name>
<keyword evidence="1" id="KW-0812">Transmembrane</keyword>
<evidence type="ECO:0000313" key="3">
    <source>
        <dbReference type="Proteomes" id="UP000076744"/>
    </source>
</evidence>
<dbReference type="OrthoDB" id="193478at2759"/>
<accession>A0A167RP00</accession>
<keyword evidence="1" id="KW-1133">Transmembrane helix</keyword>
<gene>
    <name evidence="2" type="ORF">ISF_06566</name>
</gene>
<protein>
    <submittedName>
        <fullName evidence="2">Uncharacterized protein</fullName>
    </submittedName>
</protein>
<comment type="caution">
    <text evidence="2">The sequence shown here is derived from an EMBL/GenBank/DDBJ whole genome shotgun (WGS) entry which is preliminary data.</text>
</comment>
<organism evidence="2 3">
    <name type="scientific">Cordyceps fumosorosea (strain ARSEF 2679)</name>
    <name type="common">Isaria fumosorosea</name>
    <dbReference type="NCBI Taxonomy" id="1081104"/>
    <lineage>
        <taxon>Eukaryota</taxon>
        <taxon>Fungi</taxon>
        <taxon>Dikarya</taxon>
        <taxon>Ascomycota</taxon>
        <taxon>Pezizomycotina</taxon>
        <taxon>Sordariomycetes</taxon>
        <taxon>Hypocreomycetidae</taxon>
        <taxon>Hypocreales</taxon>
        <taxon>Cordycipitaceae</taxon>
        <taxon>Cordyceps</taxon>
    </lineage>
</organism>
<keyword evidence="1" id="KW-0472">Membrane</keyword>
<evidence type="ECO:0000313" key="2">
    <source>
        <dbReference type="EMBL" id="OAA58783.1"/>
    </source>
</evidence>
<dbReference type="STRING" id="1081104.A0A167RP00"/>